<evidence type="ECO:0000256" key="1">
    <source>
        <dbReference type="SAM" id="Phobius"/>
    </source>
</evidence>
<dbReference type="OrthoDB" id="7356530at2"/>
<feature type="transmembrane region" description="Helical" evidence="1">
    <location>
        <begin position="12"/>
        <end position="36"/>
    </location>
</feature>
<dbReference type="RefSeq" id="WP_104425056.1">
    <property type="nucleotide sequence ID" value="NZ_PTIY01000017.1"/>
</dbReference>
<keyword evidence="3" id="KW-1185">Reference proteome</keyword>
<proteinExistence type="predicted"/>
<feature type="transmembrane region" description="Helical" evidence="1">
    <location>
        <begin position="90"/>
        <end position="118"/>
    </location>
</feature>
<comment type="caution">
    <text evidence="2">The sequence shown here is derived from an EMBL/GenBank/DDBJ whole genome shotgun (WGS) entry which is preliminary data.</text>
</comment>
<keyword evidence="1" id="KW-1133">Transmembrane helix</keyword>
<protein>
    <submittedName>
        <fullName evidence="2">Putative membrane protein</fullName>
    </submittedName>
</protein>
<feature type="transmembrane region" description="Helical" evidence="1">
    <location>
        <begin position="139"/>
        <end position="161"/>
    </location>
</feature>
<gene>
    <name evidence="2" type="ORF">B0F88_11713</name>
</gene>
<evidence type="ECO:0000313" key="3">
    <source>
        <dbReference type="Proteomes" id="UP000238071"/>
    </source>
</evidence>
<keyword evidence="1" id="KW-0472">Membrane</keyword>
<keyword evidence="1" id="KW-0812">Transmembrane</keyword>
<dbReference type="AlphaFoldDB" id="A0A2S6GM11"/>
<dbReference type="Proteomes" id="UP000238071">
    <property type="component" value="Unassembled WGS sequence"/>
</dbReference>
<sequence>MENFNYFIFARSFHVIGVVLWIGGMAFVTTVLIPALKKRTDSTNKLELFEQIEGEFAAQAKLATVITGISGFYMLDVMNAWERYQQLEYWWVHLMTLIWFLFTLVLFVLEPLFLHRWFHQQAEKNSIKAFALVHQIHKVLLALSLLTVFGAVAGAHGYHWLN</sequence>
<evidence type="ECO:0000313" key="2">
    <source>
        <dbReference type="EMBL" id="PPK66274.1"/>
    </source>
</evidence>
<reference evidence="2 3" key="1">
    <citation type="submission" date="2018-02" db="EMBL/GenBank/DDBJ databases">
        <title>Subsurface microbial communities from deep shales in Ohio and West Virginia, USA.</title>
        <authorList>
            <person name="Wrighton K."/>
        </authorList>
    </citation>
    <scope>NUCLEOTIDE SEQUENCE [LARGE SCALE GENOMIC DNA]</scope>
    <source>
        <strain evidence="2 3">OWC-G53F</strain>
    </source>
</reference>
<dbReference type="EMBL" id="PTIY01000017">
    <property type="protein sequence ID" value="PPK66274.1"/>
    <property type="molecule type" value="Genomic_DNA"/>
</dbReference>
<name>A0A2S6GM11_9GAMM</name>
<accession>A0A2S6GM11</accession>
<organism evidence="2 3">
    <name type="scientific">Methylobacter tundripaludum</name>
    <dbReference type="NCBI Taxonomy" id="173365"/>
    <lineage>
        <taxon>Bacteria</taxon>
        <taxon>Pseudomonadati</taxon>
        <taxon>Pseudomonadota</taxon>
        <taxon>Gammaproteobacteria</taxon>
        <taxon>Methylococcales</taxon>
        <taxon>Methylococcaceae</taxon>
        <taxon>Methylobacter</taxon>
    </lineage>
</organism>